<dbReference type="Pfam" id="PF13561">
    <property type="entry name" value="adh_short_C2"/>
    <property type="match status" value="1"/>
</dbReference>
<keyword evidence="2" id="KW-1185">Reference proteome</keyword>
<dbReference type="Gene3D" id="3.40.50.720">
    <property type="entry name" value="NAD(P)-binding Rossmann-like Domain"/>
    <property type="match status" value="1"/>
</dbReference>
<dbReference type="Proteomes" id="UP001377160">
    <property type="component" value="Unassembled WGS sequence"/>
</dbReference>
<dbReference type="RefSeq" id="WP_341634869.1">
    <property type="nucleotide sequence ID" value="NZ_JBANDX010000005.1"/>
</dbReference>
<name>A0ABU9FQB9_9VIBR</name>
<reference evidence="1 2" key="1">
    <citation type="submission" date="2024-02" db="EMBL/GenBank/DDBJ databases">
        <title>Bacteria isolated from the canopy kelp, Nereocystis luetkeana.</title>
        <authorList>
            <person name="Pfister C.A."/>
            <person name="Younker I.T."/>
            <person name="Light S.H."/>
        </authorList>
    </citation>
    <scope>NUCLEOTIDE SEQUENCE [LARGE SCALE GENOMIC DNA]</scope>
    <source>
        <strain evidence="1 2">TI.1.15</strain>
    </source>
</reference>
<organism evidence="1 2">
    <name type="scientific">Vibrio echinoideorum</name>
    <dbReference type="NCBI Taxonomy" id="2100116"/>
    <lineage>
        <taxon>Bacteria</taxon>
        <taxon>Pseudomonadati</taxon>
        <taxon>Pseudomonadota</taxon>
        <taxon>Gammaproteobacteria</taxon>
        <taxon>Vibrionales</taxon>
        <taxon>Vibrionaceae</taxon>
        <taxon>Vibrio</taxon>
    </lineage>
</organism>
<evidence type="ECO:0000313" key="1">
    <source>
        <dbReference type="EMBL" id="MEL0608406.1"/>
    </source>
</evidence>
<dbReference type="SUPFAM" id="SSF51735">
    <property type="entry name" value="NAD(P)-binding Rossmann-fold domains"/>
    <property type="match status" value="1"/>
</dbReference>
<dbReference type="EMBL" id="JBANDX010000005">
    <property type="protein sequence ID" value="MEL0608406.1"/>
    <property type="molecule type" value="Genomic_DNA"/>
</dbReference>
<comment type="caution">
    <text evidence="1">The sequence shown here is derived from an EMBL/GenBank/DDBJ whole genome shotgun (WGS) entry which is preliminary data.</text>
</comment>
<evidence type="ECO:0000313" key="2">
    <source>
        <dbReference type="Proteomes" id="UP001377160"/>
    </source>
</evidence>
<dbReference type="InterPro" id="IPR002347">
    <property type="entry name" value="SDR_fam"/>
</dbReference>
<protein>
    <submittedName>
        <fullName evidence="1">SDR family oxidoreductase</fullName>
    </submittedName>
</protein>
<gene>
    <name evidence="1" type="ORF">V8Z71_08790</name>
</gene>
<sequence length="42" mass="4446">MGRLATPEEVANVVTFISSPVASFVSGANWYVDGASTSHVQY</sequence>
<proteinExistence type="predicted"/>
<dbReference type="InterPro" id="IPR036291">
    <property type="entry name" value="NAD(P)-bd_dom_sf"/>
</dbReference>
<accession>A0ABU9FQB9</accession>